<feature type="compositionally biased region" description="Basic and acidic residues" evidence="11">
    <location>
        <begin position="83"/>
        <end position="92"/>
    </location>
</feature>
<feature type="compositionally biased region" description="Acidic residues" evidence="11">
    <location>
        <begin position="73"/>
        <end position="82"/>
    </location>
</feature>
<dbReference type="FunFam" id="1.10.10.10:FF:000143">
    <property type="entry name" value="DDRGK domain-containing protein 1"/>
    <property type="match status" value="1"/>
</dbReference>
<feature type="region of interest" description="Disordered" evidence="11">
    <location>
        <begin position="61"/>
        <end position="164"/>
    </location>
</feature>
<dbReference type="InterPro" id="IPR036390">
    <property type="entry name" value="WH_DNA-bd_sf"/>
</dbReference>
<evidence type="ECO:0000313" key="13">
    <source>
        <dbReference type="Proteomes" id="UP001458880"/>
    </source>
</evidence>
<comment type="similarity">
    <text evidence="2">Belongs to the DDRGK1 family.</text>
</comment>
<keyword evidence="7" id="KW-1133">Transmembrane helix</keyword>
<reference evidence="12 13" key="1">
    <citation type="journal article" date="2024" name="BMC Genomics">
        <title>De novo assembly and annotation of Popillia japonica's genome with initial clues to its potential as an invasive pest.</title>
        <authorList>
            <person name="Cucini C."/>
            <person name="Boschi S."/>
            <person name="Funari R."/>
            <person name="Cardaioli E."/>
            <person name="Iannotti N."/>
            <person name="Marturano G."/>
            <person name="Paoli F."/>
            <person name="Bruttini M."/>
            <person name="Carapelli A."/>
            <person name="Frati F."/>
            <person name="Nardi F."/>
        </authorList>
    </citation>
    <scope>NUCLEOTIDE SEQUENCE [LARGE SCALE GENOMIC DNA]</scope>
    <source>
        <strain evidence="12">DMR45628</strain>
    </source>
</reference>
<dbReference type="PANTHER" id="PTHR48176">
    <property type="entry name" value="DDRGK DOMAIN-CONTAINING PROTEIN 1"/>
    <property type="match status" value="1"/>
</dbReference>
<gene>
    <name evidence="12" type="ORF">QE152_g15175</name>
</gene>
<dbReference type="GO" id="GO:0005789">
    <property type="term" value="C:endoplasmic reticulum membrane"/>
    <property type="evidence" value="ECO:0007669"/>
    <property type="project" value="UniProtKB-SubCell"/>
</dbReference>
<dbReference type="EMBL" id="JASPKY010000146">
    <property type="protein sequence ID" value="KAK9730506.1"/>
    <property type="molecule type" value="Genomic_DNA"/>
</dbReference>
<comment type="caution">
    <text evidence="12">The sequence shown here is derived from an EMBL/GenBank/DDBJ whole genome shotgun (WGS) entry which is preliminary data.</text>
</comment>
<dbReference type="Proteomes" id="UP001458880">
    <property type="component" value="Unassembled WGS sequence"/>
</dbReference>
<accession>A0AAW1L9E1</accession>
<comment type="function">
    <text evidence="9">Substrate adapter for ufmylation, the covalent attachment of the ubiquitin-like modifier UFM1 to substrate proteins. Required for ufmylation of Atg9; protects the nervous system during aging, possibly by stabilizing Atg9 and supporting its function.</text>
</comment>
<evidence type="ECO:0000256" key="11">
    <source>
        <dbReference type="SAM" id="MobiDB-lite"/>
    </source>
</evidence>
<dbReference type="InterPro" id="IPR050899">
    <property type="entry name" value="DDRGK_domain-containing"/>
</dbReference>
<dbReference type="AlphaFoldDB" id="A0AAW1L9E1"/>
<comment type="subunit">
    <text evidence="10">Interacts with Atg9; the interaction is transient.</text>
</comment>
<organism evidence="12 13">
    <name type="scientific">Popillia japonica</name>
    <name type="common">Japanese beetle</name>
    <dbReference type="NCBI Taxonomy" id="7064"/>
    <lineage>
        <taxon>Eukaryota</taxon>
        <taxon>Metazoa</taxon>
        <taxon>Ecdysozoa</taxon>
        <taxon>Arthropoda</taxon>
        <taxon>Hexapoda</taxon>
        <taxon>Insecta</taxon>
        <taxon>Pterygota</taxon>
        <taxon>Neoptera</taxon>
        <taxon>Endopterygota</taxon>
        <taxon>Coleoptera</taxon>
        <taxon>Polyphaga</taxon>
        <taxon>Scarabaeiformia</taxon>
        <taxon>Scarabaeidae</taxon>
        <taxon>Rutelinae</taxon>
        <taxon>Popillia</taxon>
    </lineage>
</organism>
<evidence type="ECO:0000256" key="7">
    <source>
        <dbReference type="ARBA" id="ARBA00022989"/>
    </source>
</evidence>
<dbReference type="SUPFAM" id="SSF46785">
    <property type="entry name" value="Winged helix' DNA-binding domain"/>
    <property type="match status" value="1"/>
</dbReference>
<evidence type="ECO:0000256" key="2">
    <source>
        <dbReference type="ARBA" id="ARBA00009829"/>
    </source>
</evidence>
<dbReference type="Gene3D" id="1.10.10.10">
    <property type="entry name" value="Winged helix-like DNA-binding domain superfamily/Winged helix DNA-binding domain"/>
    <property type="match status" value="1"/>
</dbReference>
<keyword evidence="4" id="KW-0812">Transmembrane</keyword>
<dbReference type="Pfam" id="PF09756">
    <property type="entry name" value="DDRGK"/>
    <property type="match status" value="1"/>
</dbReference>
<name>A0AAW1L9E1_POPJA</name>
<evidence type="ECO:0000256" key="6">
    <source>
        <dbReference type="ARBA" id="ARBA00022824"/>
    </source>
</evidence>
<evidence type="ECO:0000256" key="8">
    <source>
        <dbReference type="ARBA" id="ARBA00023136"/>
    </source>
</evidence>
<dbReference type="InterPro" id="IPR019153">
    <property type="entry name" value="DDRGK_dom-contain"/>
</dbReference>
<comment type="subcellular location">
    <subcellularLocation>
        <location evidence="1">Endoplasmic reticulum membrane</location>
        <topology evidence="1">Single-pass membrane protein</topology>
    </subcellularLocation>
</comment>
<dbReference type="GO" id="GO:0044389">
    <property type="term" value="F:ubiquitin-like protein ligase binding"/>
    <property type="evidence" value="ECO:0007669"/>
    <property type="project" value="TreeGrafter"/>
</dbReference>
<evidence type="ECO:0000256" key="10">
    <source>
        <dbReference type="ARBA" id="ARBA00049687"/>
    </source>
</evidence>
<dbReference type="PANTHER" id="PTHR48176:SF1">
    <property type="entry name" value="DDRGK DOMAIN-CONTAINING PROTEIN 1"/>
    <property type="match status" value="1"/>
</dbReference>
<dbReference type="SMART" id="SM01128">
    <property type="entry name" value="DDRGK"/>
    <property type="match status" value="1"/>
</dbReference>
<keyword evidence="5" id="KW-0833">Ubl conjugation pathway</keyword>
<evidence type="ECO:0000256" key="9">
    <source>
        <dbReference type="ARBA" id="ARBA00049608"/>
    </source>
</evidence>
<protein>
    <recommendedName>
        <fullName evidence="3">DDRGK domain-containing protein 1</fullName>
    </recommendedName>
</protein>
<feature type="region of interest" description="Disordered" evidence="11">
    <location>
        <begin position="34"/>
        <end position="53"/>
    </location>
</feature>
<evidence type="ECO:0000256" key="3">
    <source>
        <dbReference type="ARBA" id="ARBA00018218"/>
    </source>
</evidence>
<keyword evidence="13" id="KW-1185">Reference proteome</keyword>
<sequence length="287" mass="33321">MDIALLIALASVSLLILLSIALFFKKTTEQKAVDDRPRAVPNRLRDGAPRRAQMVRNRGARLRAHAAHQQEPLTDDENEQQDGEERNIEFPDNKIGAKKRAKLEAKAEKKAQREAEEQSRQEKKKKEQQLAEEKQKQEEKEKAEEKRREEEEKRLREEKEKREHEEYLKMKEAFSVEQEGFEEGDPEDEQNLLQEFVKYIKTQKVVVIEDLAAKFKLKTQSAIDRIKDLQTDNILTGVIDDRGKFIYVSQEEMEAVAKFIKQRGRVSISELAENSNQLINLAPTVVN</sequence>
<keyword evidence="6" id="KW-0256">Endoplasmic reticulum</keyword>
<proteinExistence type="inferred from homology"/>
<feature type="compositionally biased region" description="Basic and acidic residues" evidence="11">
    <location>
        <begin position="34"/>
        <end position="49"/>
    </location>
</feature>
<evidence type="ECO:0000256" key="4">
    <source>
        <dbReference type="ARBA" id="ARBA00022692"/>
    </source>
</evidence>
<dbReference type="InterPro" id="IPR036388">
    <property type="entry name" value="WH-like_DNA-bd_sf"/>
</dbReference>
<evidence type="ECO:0000256" key="1">
    <source>
        <dbReference type="ARBA" id="ARBA00004389"/>
    </source>
</evidence>
<evidence type="ECO:0000313" key="12">
    <source>
        <dbReference type="EMBL" id="KAK9730506.1"/>
    </source>
</evidence>
<evidence type="ECO:0000256" key="5">
    <source>
        <dbReference type="ARBA" id="ARBA00022786"/>
    </source>
</evidence>
<keyword evidence="8" id="KW-0472">Membrane</keyword>
<feature type="compositionally biased region" description="Basic and acidic residues" evidence="11">
    <location>
        <begin position="102"/>
        <end position="164"/>
    </location>
</feature>